<feature type="compositionally biased region" description="Low complexity" evidence="1">
    <location>
        <begin position="50"/>
        <end position="60"/>
    </location>
</feature>
<gene>
    <name evidence="3" type="primary">LOC103558542</name>
</gene>
<name>A0ABM4KII6_EQUPR</name>
<protein>
    <submittedName>
        <fullName evidence="3">Transcription initiation factor TFIID subunit 4</fullName>
    </submittedName>
</protein>
<evidence type="ECO:0000313" key="3">
    <source>
        <dbReference type="RefSeq" id="XP_070428006.1"/>
    </source>
</evidence>
<feature type="compositionally biased region" description="Low complexity" evidence="1">
    <location>
        <begin position="21"/>
        <end position="31"/>
    </location>
</feature>
<keyword evidence="2" id="KW-1185">Reference proteome</keyword>
<evidence type="ECO:0000256" key="1">
    <source>
        <dbReference type="SAM" id="MobiDB-lite"/>
    </source>
</evidence>
<reference evidence="3" key="1">
    <citation type="submission" date="2025-08" db="UniProtKB">
        <authorList>
            <consortium name="RefSeq"/>
        </authorList>
    </citation>
    <scope>IDENTIFICATION</scope>
    <source>
        <tissue evidence="3">Blood</tissue>
    </source>
</reference>
<feature type="compositionally biased region" description="Pro residues" evidence="1">
    <location>
        <begin position="1"/>
        <end position="20"/>
    </location>
</feature>
<proteinExistence type="predicted"/>
<evidence type="ECO:0000313" key="2">
    <source>
        <dbReference type="Proteomes" id="UP001652662"/>
    </source>
</evidence>
<organism evidence="2 3">
    <name type="scientific">Equus przewalskii</name>
    <name type="common">Przewalski's horse</name>
    <name type="synonym">Equus caballus przewalskii</name>
    <dbReference type="NCBI Taxonomy" id="9798"/>
    <lineage>
        <taxon>Eukaryota</taxon>
        <taxon>Metazoa</taxon>
        <taxon>Chordata</taxon>
        <taxon>Craniata</taxon>
        <taxon>Vertebrata</taxon>
        <taxon>Euteleostomi</taxon>
        <taxon>Mammalia</taxon>
        <taxon>Eutheria</taxon>
        <taxon>Laurasiatheria</taxon>
        <taxon>Perissodactyla</taxon>
        <taxon>Equidae</taxon>
        <taxon>Equus</taxon>
    </lineage>
</organism>
<dbReference type="GeneID" id="103558542"/>
<feature type="compositionally biased region" description="Low complexity" evidence="1">
    <location>
        <begin position="113"/>
        <end position="129"/>
    </location>
</feature>
<feature type="region of interest" description="Disordered" evidence="1">
    <location>
        <begin position="1"/>
        <end position="159"/>
    </location>
</feature>
<feature type="compositionally biased region" description="Low complexity" evidence="1">
    <location>
        <begin position="79"/>
        <end position="92"/>
    </location>
</feature>
<dbReference type="RefSeq" id="XP_070428006.1">
    <property type="nucleotide sequence ID" value="XM_070571905.1"/>
</dbReference>
<accession>A0ABM4KII6</accession>
<dbReference type="Proteomes" id="UP001652662">
    <property type="component" value="Chromosome 14"/>
</dbReference>
<sequence>MSPGTPPHPPTLALPGPHPSPGSASSASSSPRGRRRPVVLGPTAGPPPLAGALLAPARSVVRWRRQRPLRPPRTGSGGDAAAAGPSGSGRASSHFRGGATASEEVAPEEVAPEEVAAAAAATAGAPGAPFLAVGQVRTPDPGPQPPSARLPTGSPRPNSTLLSFFAWGRVLPAAALESPQSPWPWARQSA</sequence>
<feature type="compositionally biased region" description="Basic residues" evidence="1">
    <location>
        <begin position="61"/>
        <end position="70"/>
    </location>
</feature>